<comment type="caution">
    <text evidence="1">The sequence shown here is derived from an EMBL/GenBank/DDBJ whole genome shotgun (WGS) entry which is preliminary data.</text>
</comment>
<dbReference type="AlphaFoldDB" id="A0A3D4S2M7"/>
<dbReference type="EMBL" id="DQHO01000002">
    <property type="protein sequence ID" value="HCS93095.1"/>
    <property type="molecule type" value="Genomic_DNA"/>
</dbReference>
<gene>
    <name evidence="1" type="ORF">DIW15_00090</name>
</gene>
<evidence type="ECO:0000313" key="1">
    <source>
        <dbReference type="EMBL" id="HCS93095.1"/>
    </source>
</evidence>
<name>A0A3D4S2M7_9ENTE</name>
<protein>
    <submittedName>
        <fullName evidence="1">Abortive phage infection protein</fullName>
    </submittedName>
</protein>
<evidence type="ECO:0000313" key="2">
    <source>
        <dbReference type="Proteomes" id="UP000262195"/>
    </source>
</evidence>
<reference evidence="1 2" key="1">
    <citation type="journal article" date="2018" name="Nat. Biotechnol.">
        <title>A standardized bacterial taxonomy based on genome phylogeny substantially revises the tree of life.</title>
        <authorList>
            <person name="Parks D.H."/>
            <person name="Chuvochina M."/>
            <person name="Waite D.W."/>
            <person name="Rinke C."/>
            <person name="Skarshewski A."/>
            <person name="Chaumeil P.A."/>
            <person name="Hugenholtz P."/>
        </authorList>
    </citation>
    <scope>NUCLEOTIDE SEQUENCE [LARGE SCALE GENOMIC DNA]</scope>
    <source>
        <strain evidence="1">UBA11306</strain>
    </source>
</reference>
<organism evidence="1 2">
    <name type="scientific">Bavariicoccus seileri</name>
    <dbReference type="NCBI Taxonomy" id="549685"/>
    <lineage>
        <taxon>Bacteria</taxon>
        <taxon>Bacillati</taxon>
        <taxon>Bacillota</taxon>
        <taxon>Bacilli</taxon>
        <taxon>Lactobacillales</taxon>
        <taxon>Enterococcaceae</taxon>
        <taxon>Bavariicoccus</taxon>
    </lineage>
</organism>
<dbReference type="STRING" id="1121105.GCA_000421665_01643"/>
<dbReference type="Proteomes" id="UP000262195">
    <property type="component" value="Unassembled WGS sequence"/>
</dbReference>
<sequence length="149" mass="17540">MYMSEDTWQDDMYVIQARYPKIIFSNETAAFLLGSSEREPFEISVTLETSTGSLRLNKSGVKVYKIKKDLLEVGLIESLTPLGNKVRSYNQERTFCDFVRSRNTIEMQEVQTYIREYFRSKDMNISQLMRYAKLFSIAKIIRQYTEVLL</sequence>
<proteinExistence type="predicted"/>
<accession>A0A3D4S2M7</accession>